<feature type="compositionally biased region" description="Acidic residues" evidence="13">
    <location>
        <begin position="284"/>
        <end position="293"/>
    </location>
</feature>
<dbReference type="Pfam" id="PF08393">
    <property type="entry name" value="DHC_N2"/>
    <property type="match status" value="1"/>
</dbReference>
<feature type="coiled-coil region" evidence="12">
    <location>
        <begin position="106"/>
        <end position="145"/>
    </location>
</feature>
<evidence type="ECO:0000256" key="5">
    <source>
        <dbReference type="ARBA" id="ARBA00022840"/>
    </source>
</evidence>
<evidence type="ECO:0000256" key="2">
    <source>
        <dbReference type="ARBA" id="ARBA00022490"/>
    </source>
</evidence>
<proteinExistence type="predicted"/>
<evidence type="ECO:0000256" key="10">
    <source>
        <dbReference type="ARBA" id="ARBA00023212"/>
    </source>
</evidence>
<keyword evidence="8" id="KW-0969">Cilium</keyword>
<evidence type="ECO:0000256" key="3">
    <source>
        <dbReference type="ARBA" id="ARBA00022701"/>
    </source>
</evidence>
<evidence type="ECO:0000313" key="15">
    <source>
        <dbReference type="WBParaSite" id="MCU_005972-RA"/>
    </source>
</evidence>
<keyword evidence="4" id="KW-0547">Nucleotide-binding</keyword>
<feature type="region of interest" description="Disordered" evidence="13">
    <location>
        <begin position="262"/>
        <end position="295"/>
    </location>
</feature>
<dbReference type="AlphaFoldDB" id="A0A5K3F991"/>
<keyword evidence="9" id="KW-0505">Motor protein</keyword>
<dbReference type="FunFam" id="1.10.287.2620:FF:000002">
    <property type="entry name" value="Dynein heavy chain 2, axonemal"/>
    <property type="match status" value="1"/>
</dbReference>
<evidence type="ECO:0000256" key="7">
    <source>
        <dbReference type="ARBA" id="ARBA00023054"/>
    </source>
</evidence>
<keyword evidence="11" id="KW-0966">Cell projection</keyword>
<reference evidence="15" key="1">
    <citation type="submission" date="2019-11" db="UniProtKB">
        <authorList>
            <consortium name="WormBaseParasite"/>
        </authorList>
    </citation>
    <scope>IDENTIFICATION</scope>
</reference>
<keyword evidence="10" id="KW-0206">Cytoskeleton</keyword>
<dbReference type="WBParaSite" id="MCU_005972-RA">
    <property type="protein sequence ID" value="MCU_005972-RA"/>
    <property type="gene ID" value="MCU_005972"/>
</dbReference>
<dbReference type="InterPro" id="IPR013602">
    <property type="entry name" value="Dynein_heavy_linker"/>
</dbReference>
<keyword evidence="6" id="KW-0243">Dynein</keyword>
<comment type="subcellular location">
    <subcellularLocation>
        <location evidence="1">Cytoplasm</location>
        <location evidence="1">Cytoskeleton</location>
        <location evidence="1">Cilium axoneme</location>
    </subcellularLocation>
</comment>
<dbReference type="GO" id="GO:0005930">
    <property type="term" value="C:axoneme"/>
    <property type="evidence" value="ECO:0007669"/>
    <property type="project" value="UniProtKB-SubCell"/>
</dbReference>
<dbReference type="InterPro" id="IPR026983">
    <property type="entry name" value="DHC"/>
</dbReference>
<accession>A0A5K3F991</accession>
<evidence type="ECO:0000256" key="4">
    <source>
        <dbReference type="ARBA" id="ARBA00022741"/>
    </source>
</evidence>
<evidence type="ECO:0000256" key="8">
    <source>
        <dbReference type="ARBA" id="ARBA00023069"/>
    </source>
</evidence>
<evidence type="ECO:0000256" key="6">
    <source>
        <dbReference type="ARBA" id="ARBA00023017"/>
    </source>
</evidence>
<keyword evidence="5" id="KW-0067">ATP-binding</keyword>
<evidence type="ECO:0000256" key="12">
    <source>
        <dbReference type="SAM" id="Coils"/>
    </source>
</evidence>
<feature type="compositionally biased region" description="Basic and acidic residues" evidence="13">
    <location>
        <begin position="262"/>
        <end position="283"/>
    </location>
</feature>
<evidence type="ECO:0000259" key="14">
    <source>
        <dbReference type="Pfam" id="PF08393"/>
    </source>
</evidence>
<dbReference type="GO" id="GO:0030286">
    <property type="term" value="C:dynein complex"/>
    <property type="evidence" value="ECO:0007669"/>
    <property type="project" value="UniProtKB-KW"/>
</dbReference>
<evidence type="ECO:0000256" key="1">
    <source>
        <dbReference type="ARBA" id="ARBA00004430"/>
    </source>
</evidence>
<dbReference type="Gene3D" id="1.10.287.2620">
    <property type="match status" value="1"/>
</dbReference>
<keyword evidence="3" id="KW-0493">Microtubule</keyword>
<keyword evidence="2" id="KW-0963">Cytoplasm</keyword>
<dbReference type="GO" id="GO:0007018">
    <property type="term" value="P:microtubule-based movement"/>
    <property type="evidence" value="ECO:0007669"/>
    <property type="project" value="InterPro"/>
</dbReference>
<evidence type="ECO:0000256" key="11">
    <source>
        <dbReference type="ARBA" id="ARBA00023273"/>
    </source>
</evidence>
<dbReference type="GO" id="GO:0005524">
    <property type="term" value="F:ATP binding"/>
    <property type="evidence" value="ECO:0007669"/>
    <property type="project" value="UniProtKB-KW"/>
</dbReference>
<keyword evidence="7 12" id="KW-0175">Coiled coil</keyword>
<organism evidence="15">
    <name type="scientific">Mesocestoides corti</name>
    <name type="common">Flatworm</name>
    <dbReference type="NCBI Taxonomy" id="53468"/>
    <lineage>
        <taxon>Eukaryota</taxon>
        <taxon>Metazoa</taxon>
        <taxon>Spiralia</taxon>
        <taxon>Lophotrochozoa</taxon>
        <taxon>Platyhelminthes</taxon>
        <taxon>Cestoda</taxon>
        <taxon>Eucestoda</taxon>
        <taxon>Cyclophyllidea</taxon>
        <taxon>Mesocestoididae</taxon>
        <taxon>Mesocestoides</taxon>
    </lineage>
</organism>
<evidence type="ECO:0000256" key="13">
    <source>
        <dbReference type="SAM" id="MobiDB-lite"/>
    </source>
</evidence>
<dbReference type="GO" id="GO:0005874">
    <property type="term" value="C:microtubule"/>
    <property type="evidence" value="ECO:0007669"/>
    <property type="project" value="UniProtKB-KW"/>
</dbReference>
<name>A0A5K3F991_MESCO</name>
<sequence>MRMAGVLLENVANKLRQVNSEICAGFEEMQAKCRTVPQSSEELVELSAYMEEARCQGMVRMEQKIQWTREYLTYLLDVYEFTPEDIHINGQVITWKARINPEFDANDKLQEKMHAVNEKRISKKRDQLASDLKRLRNRVDEFNDYGEVNLEMVTQYVNDVRVVYKRIAEAESVREWINKEEKLYQIPFSPFSDIEDIKALLDPFHRLFTTIVRYYKSERRWMYGEFDKLDAEAVESEVEETWREMFRLQKVFDSRLKKMRMEADEKNRERKERQRRRATAEKGEADDEDDDEITEVKPPAAIDTVAFMLERLRKFKEIVPIIRILCNPGIRQRHWDAMSEIANRDLTPDSGTSLSKMLQLNLTPYMEQFETISVGASKEHTLEVNLIKMRDDWADVCLTLIPYREAGFSILS</sequence>
<protein>
    <submittedName>
        <fullName evidence="15">DHC_N2 domain-containing protein</fullName>
    </submittedName>
</protein>
<evidence type="ECO:0000256" key="9">
    <source>
        <dbReference type="ARBA" id="ARBA00023175"/>
    </source>
</evidence>
<feature type="domain" description="Dynein heavy chain linker" evidence="14">
    <location>
        <begin position="195"/>
        <end position="411"/>
    </location>
</feature>
<dbReference type="PANTHER" id="PTHR22878">
    <property type="entry name" value="DYNEIN HEAVY CHAIN 6, AXONEMAL-LIKE-RELATED"/>
    <property type="match status" value="1"/>
</dbReference>
<dbReference type="GO" id="GO:0051959">
    <property type="term" value="F:dynein light intermediate chain binding"/>
    <property type="evidence" value="ECO:0007669"/>
    <property type="project" value="InterPro"/>
</dbReference>
<dbReference type="GO" id="GO:0045505">
    <property type="term" value="F:dynein intermediate chain binding"/>
    <property type="evidence" value="ECO:0007669"/>
    <property type="project" value="InterPro"/>
</dbReference>
<dbReference type="PANTHER" id="PTHR22878:SF70">
    <property type="entry name" value="DYNEIN HEAVY CHAIN 2, AXONEMAL"/>
    <property type="match status" value="1"/>
</dbReference>